<reference evidence="2" key="1">
    <citation type="journal article" date="2023" name="G3 (Bethesda)">
        <title>A reference genome for the long-term kleptoplast-retaining sea slug Elysia crispata morphotype clarki.</title>
        <authorList>
            <person name="Eastman K.E."/>
            <person name="Pendleton A.L."/>
            <person name="Shaikh M.A."/>
            <person name="Suttiyut T."/>
            <person name="Ogas R."/>
            <person name="Tomko P."/>
            <person name="Gavelis G."/>
            <person name="Widhalm J.R."/>
            <person name="Wisecaver J.H."/>
        </authorList>
    </citation>
    <scope>NUCLEOTIDE SEQUENCE</scope>
    <source>
        <strain evidence="2">ECLA1</strain>
    </source>
</reference>
<keyword evidence="3" id="KW-1185">Reference proteome</keyword>
<evidence type="ECO:0000313" key="2">
    <source>
        <dbReference type="EMBL" id="KAK3803147.1"/>
    </source>
</evidence>
<proteinExistence type="predicted"/>
<name>A0AAE1EDP7_9GAST</name>
<organism evidence="2 3">
    <name type="scientific">Elysia crispata</name>
    <name type="common">lettuce slug</name>
    <dbReference type="NCBI Taxonomy" id="231223"/>
    <lineage>
        <taxon>Eukaryota</taxon>
        <taxon>Metazoa</taxon>
        <taxon>Spiralia</taxon>
        <taxon>Lophotrochozoa</taxon>
        <taxon>Mollusca</taxon>
        <taxon>Gastropoda</taxon>
        <taxon>Heterobranchia</taxon>
        <taxon>Euthyneura</taxon>
        <taxon>Panpulmonata</taxon>
        <taxon>Sacoglossa</taxon>
        <taxon>Placobranchoidea</taxon>
        <taxon>Plakobranchidae</taxon>
        <taxon>Elysia</taxon>
    </lineage>
</organism>
<evidence type="ECO:0000313" key="3">
    <source>
        <dbReference type="Proteomes" id="UP001283361"/>
    </source>
</evidence>
<comment type="caution">
    <text evidence="2">The sequence shown here is derived from an EMBL/GenBank/DDBJ whole genome shotgun (WGS) entry which is preliminary data.</text>
</comment>
<accession>A0AAE1EDP7</accession>
<gene>
    <name evidence="2" type="ORF">RRG08_060119</name>
</gene>
<feature type="region of interest" description="Disordered" evidence="1">
    <location>
        <begin position="93"/>
        <end position="124"/>
    </location>
</feature>
<feature type="compositionally biased region" description="Low complexity" evidence="1">
    <location>
        <begin position="140"/>
        <end position="155"/>
    </location>
</feature>
<sequence>MADWIHTTVACPKHSRPTLDKINLQLERLTVLGSSPGLHDLFSAKVCEDYIPRDSFGRYEDAEDEGWNWSARPYSCLRGMRFSKDLCRLVRSPPRPVTGYSTPPPTRDSQALISSLTRSTRDDVKVNTDRGARQQLLRHQQHQQQKLLTGGSQQQCDDDDDVDDGSGGGKGEGVASPMGLAARQGAPPSLLDAHSLSKNVWKLTELRAEATEQRNG</sequence>
<dbReference type="Proteomes" id="UP001283361">
    <property type="component" value="Unassembled WGS sequence"/>
</dbReference>
<feature type="region of interest" description="Disordered" evidence="1">
    <location>
        <begin position="140"/>
        <end position="191"/>
    </location>
</feature>
<evidence type="ECO:0000256" key="1">
    <source>
        <dbReference type="SAM" id="MobiDB-lite"/>
    </source>
</evidence>
<protein>
    <submittedName>
        <fullName evidence="2">Uncharacterized protein</fullName>
    </submittedName>
</protein>
<dbReference type="AlphaFoldDB" id="A0AAE1EDP7"/>
<dbReference type="EMBL" id="JAWDGP010000184">
    <property type="protein sequence ID" value="KAK3803147.1"/>
    <property type="molecule type" value="Genomic_DNA"/>
</dbReference>
<feature type="compositionally biased region" description="Polar residues" evidence="1">
    <location>
        <begin position="107"/>
        <end position="118"/>
    </location>
</feature>